<evidence type="ECO:0000313" key="2">
    <source>
        <dbReference type="EnsemblPlants" id="Solyc10g079270.2.1"/>
    </source>
</evidence>
<dbReference type="SUPFAM" id="SSF51069">
    <property type="entry name" value="Carbonic anhydrase"/>
    <property type="match status" value="1"/>
</dbReference>
<keyword evidence="3" id="KW-1185">Reference proteome</keyword>
<reference evidence="2" key="1">
    <citation type="journal article" date="2012" name="Nature">
        <title>The tomato genome sequence provides insights into fleshy fruit evolution.</title>
        <authorList>
            <consortium name="Tomato Genome Consortium"/>
        </authorList>
    </citation>
    <scope>NUCLEOTIDE SEQUENCE [LARGE SCALE GENOMIC DNA]</scope>
    <source>
        <strain evidence="2">cv. Heinz 1706</strain>
    </source>
</reference>
<sequence>MTNTNFFPILFAFIFISSYTICNANEVDDESKFNYLLGTTEGPESWGTIKFEWKLCETGLFQSPVNFRNKSVKITTTIPLLKPNYKNAPAMIVNRGHDIKVLAMGSRCRKYQH</sequence>
<dbReference type="PaxDb" id="4081-Solyc10g079270.1.1"/>
<evidence type="ECO:0000313" key="3">
    <source>
        <dbReference type="Proteomes" id="UP000004994"/>
    </source>
</evidence>
<dbReference type="OMA" id="CNANEVD"/>
<dbReference type="AlphaFoldDB" id="A0A3Q7IKU8"/>
<accession>A0A3Q7IKU8</accession>
<dbReference type="InterPro" id="IPR036398">
    <property type="entry name" value="CA_dom_sf"/>
</dbReference>
<reference evidence="2" key="2">
    <citation type="submission" date="2019-01" db="UniProtKB">
        <authorList>
            <consortium name="EnsemblPlants"/>
        </authorList>
    </citation>
    <scope>IDENTIFICATION</scope>
    <source>
        <strain evidence="2">cv. Heinz 1706</strain>
    </source>
</reference>
<dbReference type="Gene3D" id="3.10.200.10">
    <property type="entry name" value="Alpha carbonic anhydrase"/>
    <property type="match status" value="1"/>
</dbReference>
<dbReference type="STRING" id="4081.A0A3Q7IKU8"/>
<name>A0A3Q7IKU8_SOLLC</name>
<dbReference type="EnsemblPlants" id="Solyc10g079270.2.1">
    <property type="protein sequence ID" value="Solyc10g079270.2.1"/>
    <property type="gene ID" value="Solyc10g079270.2"/>
</dbReference>
<keyword evidence="1" id="KW-0732">Signal</keyword>
<protein>
    <submittedName>
        <fullName evidence="2">Uncharacterized protein</fullName>
    </submittedName>
</protein>
<feature type="chain" id="PRO_5018758101" evidence="1">
    <location>
        <begin position="25"/>
        <end position="113"/>
    </location>
</feature>
<organism evidence="2">
    <name type="scientific">Solanum lycopersicum</name>
    <name type="common">Tomato</name>
    <name type="synonym">Lycopersicon esculentum</name>
    <dbReference type="NCBI Taxonomy" id="4081"/>
    <lineage>
        <taxon>Eukaryota</taxon>
        <taxon>Viridiplantae</taxon>
        <taxon>Streptophyta</taxon>
        <taxon>Embryophyta</taxon>
        <taxon>Tracheophyta</taxon>
        <taxon>Spermatophyta</taxon>
        <taxon>Magnoliopsida</taxon>
        <taxon>eudicotyledons</taxon>
        <taxon>Gunneridae</taxon>
        <taxon>Pentapetalae</taxon>
        <taxon>asterids</taxon>
        <taxon>lamiids</taxon>
        <taxon>Solanales</taxon>
        <taxon>Solanaceae</taxon>
        <taxon>Solanoideae</taxon>
        <taxon>Solaneae</taxon>
        <taxon>Solanum</taxon>
        <taxon>Solanum subgen. Lycopersicon</taxon>
    </lineage>
</organism>
<proteinExistence type="predicted"/>
<evidence type="ECO:0000256" key="1">
    <source>
        <dbReference type="SAM" id="SignalP"/>
    </source>
</evidence>
<dbReference type="InParanoid" id="A0A3Q7IKU8"/>
<dbReference type="Proteomes" id="UP000004994">
    <property type="component" value="Chromosome 10"/>
</dbReference>
<dbReference type="Gramene" id="Solyc10g079270.2.1">
    <property type="protein sequence ID" value="Solyc10g079270.2.1"/>
    <property type="gene ID" value="Solyc10g079270.2"/>
</dbReference>
<feature type="signal peptide" evidence="1">
    <location>
        <begin position="1"/>
        <end position="24"/>
    </location>
</feature>